<dbReference type="EC" id="4.2.1.46" evidence="3"/>
<dbReference type="CDD" id="cd05258">
    <property type="entry name" value="CDP_TE_SDR_e"/>
    <property type="match status" value="1"/>
</dbReference>
<dbReference type="PANTHER" id="PTHR43000">
    <property type="entry name" value="DTDP-D-GLUCOSE 4,6-DEHYDRATASE-RELATED"/>
    <property type="match status" value="1"/>
</dbReference>
<dbReference type="Gene3D" id="3.40.50.720">
    <property type="entry name" value="NAD(P)-binding Rossmann-like Domain"/>
    <property type="match status" value="1"/>
</dbReference>
<dbReference type="Pfam" id="PF01370">
    <property type="entry name" value="Epimerase"/>
    <property type="match status" value="1"/>
</dbReference>
<sequence>MDTVIITGSAGLIGSEAVRFFSAKGMQVVGVDNDMRREFFGEGASTQWNREALENECKGYRHFSLDIRSDKEMGRVFGEFGRDIKLIIHAAAQPSHDWAATDPAKDFTVNANGTLVLLEMTRKHCPEAVFIHLSTNKVYGDRPNSLPLIEKETRWELDSSHPYFERGIDEAMNIDQTTHSLFGTSKLAADLLVQEYGRYFGIKTACFRGGCLTGSAHSGTELHGFLSYLMMCTIQKKPYTIFGYKGKQVRDNIHSYDLVNALYHFYLKPGQAKVYNMGGGRHSHCSVLEAITLCEEISGNKLERAYAEKNRVGDHIWWVSDVSRFRNDYPDWGFTYDMKRILTDIYRGVCARI</sequence>
<dbReference type="AlphaFoldDB" id="A0A3B1D4T6"/>
<name>A0A3B1D4T6_9ZZZZ</name>
<comment type="similarity">
    <text evidence="1">Belongs to the NAD(P)-dependent epimerase/dehydratase family.</text>
</comment>
<keyword evidence="3" id="KW-0456">Lyase</keyword>
<protein>
    <submittedName>
        <fullName evidence="3">dTDP-glucose 4,6-dehydratase</fullName>
        <ecNumber evidence="3">4.2.1.46</ecNumber>
    </submittedName>
</protein>
<gene>
    <name evidence="3" type="ORF">MNBD_NITROSPINAE05-1480</name>
</gene>
<dbReference type="InterPro" id="IPR001509">
    <property type="entry name" value="Epimerase_deHydtase"/>
</dbReference>
<dbReference type="GO" id="GO:0008460">
    <property type="term" value="F:dTDP-glucose 4,6-dehydratase activity"/>
    <property type="evidence" value="ECO:0007669"/>
    <property type="project" value="UniProtKB-EC"/>
</dbReference>
<evidence type="ECO:0000313" key="3">
    <source>
        <dbReference type="EMBL" id="VAX31008.1"/>
    </source>
</evidence>
<accession>A0A3B1D4T6</accession>
<reference evidence="3" key="1">
    <citation type="submission" date="2018-06" db="EMBL/GenBank/DDBJ databases">
        <authorList>
            <person name="Zhirakovskaya E."/>
        </authorList>
    </citation>
    <scope>NUCLEOTIDE SEQUENCE</scope>
</reference>
<evidence type="ECO:0000256" key="1">
    <source>
        <dbReference type="ARBA" id="ARBA00007637"/>
    </source>
</evidence>
<dbReference type="SUPFAM" id="SSF51735">
    <property type="entry name" value="NAD(P)-binding Rossmann-fold domains"/>
    <property type="match status" value="1"/>
</dbReference>
<feature type="domain" description="NAD-dependent epimerase/dehydratase" evidence="2">
    <location>
        <begin position="4"/>
        <end position="278"/>
    </location>
</feature>
<evidence type="ECO:0000259" key="2">
    <source>
        <dbReference type="Pfam" id="PF01370"/>
    </source>
</evidence>
<proteinExistence type="inferred from homology"/>
<dbReference type="EMBL" id="UOGG01000137">
    <property type="protein sequence ID" value="VAX31008.1"/>
    <property type="molecule type" value="Genomic_DNA"/>
</dbReference>
<dbReference type="InterPro" id="IPR036291">
    <property type="entry name" value="NAD(P)-bd_dom_sf"/>
</dbReference>
<organism evidence="3">
    <name type="scientific">hydrothermal vent metagenome</name>
    <dbReference type="NCBI Taxonomy" id="652676"/>
    <lineage>
        <taxon>unclassified sequences</taxon>
        <taxon>metagenomes</taxon>
        <taxon>ecological metagenomes</taxon>
    </lineage>
</organism>